<keyword evidence="7" id="KW-0464">Manganese</keyword>
<keyword evidence="4" id="KW-0479">Metal-binding</keyword>
<evidence type="ECO:0000256" key="2">
    <source>
        <dbReference type="ARBA" id="ARBA00001946"/>
    </source>
</evidence>
<feature type="domain" description="Isopropylmalate dehydrogenase-like" evidence="8">
    <location>
        <begin position="5"/>
        <end position="346"/>
    </location>
</feature>
<evidence type="ECO:0000256" key="4">
    <source>
        <dbReference type="ARBA" id="ARBA00022723"/>
    </source>
</evidence>
<protein>
    <submittedName>
        <fullName evidence="9">Tartrate dehydrogenase</fullName>
        <ecNumber evidence="9">1.1.1.93</ecNumber>
    </submittedName>
</protein>
<dbReference type="RefSeq" id="WP_346759113.1">
    <property type="nucleotide sequence ID" value="NZ_JAUJEB010000003.1"/>
</dbReference>
<keyword evidence="6" id="KW-0520">NAD</keyword>
<evidence type="ECO:0000256" key="7">
    <source>
        <dbReference type="ARBA" id="ARBA00023211"/>
    </source>
</evidence>
<dbReference type="Gene3D" id="3.40.718.10">
    <property type="entry name" value="Isopropylmalate Dehydrogenase"/>
    <property type="match status" value="1"/>
</dbReference>
<proteinExistence type="inferred from homology"/>
<dbReference type="GO" id="GO:0009027">
    <property type="term" value="F:tartrate dehydrogenase activity"/>
    <property type="evidence" value="ECO:0007669"/>
    <property type="project" value="UniProtKB-EC"/>
</dbReference>
<dbReference type="EMBL" id="JAUJEB010000003">
    <property type="protein sequence ID" value="MDN5213775.1"/>
    <property type="molecule type" value="Genomic_DNA"/>
</dbReference>
<evidence type="ECO:0000256" key="5">
    <source>
        <dbReference type="ARBA" id="ARBA00023002"/>
    </source>
</evidence>
<dbReference type="SMART" id="SM01329">
    <property type="entry name" value="Iso_dh"/>
    <property type="match status" value="1"/>
</dbReference>
<evidence type="ECO:0000259" key="8">
    <source>
        <dbReference type="SMART" id="SM01329"/>
    </source>
</evidence>
<dbReference type="InterPro" id="IPR050501">
    <property type="entry name" value="ICDH/IPMDH"/>
</dbReference>
<comment type="similarity">
    <text evidence="3">Belongs to the isocitrate and isopropylmalate dehydrogenases family.</text>
</comment>
<comment type="cofactor">
    <cofactor evidence="1">
        <name>Mn(2+)</name>
        <dbReference type="ChEBI" id="CHEBI:29035"/>
    </cofactor>
</comment>
<organism evidence="9 10">
    <name type="scientific">Agaribacillus aureus</name>
    <dbReference type="NCBI Taxonomy" id="3051825"/>
    <lineage>
        <taxon>Bacteria</taxon>
        <taxon>Pseudomonadati</taxon>
        <taxon>Bacteroidota</taxon>
        <taxon>Cytophagia</taxon>
        <taxon>Cytophagales</taxon>
        <taxon>Splendidivirgaceae</taxon>
        <taxon>Agaribacillus</taxon>
    </lineage>
</organism>
<evidence type="ECO:0000313" key="10">
    <source>
        <dbReference type="Proteomes" id="UP001172083"/>
    </source>
</evidence>
<name>A0ABT8L7P8_9BACT</name>
<dbReference type="Pfam" id="PF00180">
    <property type="entry name" value="Iso_dh"/>
    <property type="match status" value="1"/>
</dbReference>
<gene>
    <name evidence="9" type="ORF">QQ020_17005</name>
</gene>
<dbReference type="EC" id="1.1.1.93" evidence="9"/>
<dbReference type="PANTHER" id="PTHR43275">
    <property type="entry name" value="D-MALATE DEHYDROGENASE [DECARBOXYLATING]"/>
    <property type="match status" value="1"/>
</dbReference>
<evidence type="ECO:0000256" key="3">
    <source>
        <dbReference type="ARBA" id="ARBA00007769"/>
    </source>
</evidence>
<comment type="caution">
    <text evidence="9">The sequence shown here is derived from an EMBL/GenBank/DDBJ whole genome shotgun (WGS) entry which is preliminary data.</text>
</comment>
<dbReference type="NCBIfam" id="TIGR02089">
    <property type="entry name" value="TTC"/>
    <property type="match status" value="1"/>
</dbReference>
<keyword evidence="10" id="KW-1185">Reference proteome</keyword>
<accession>A0ABT8L7P8</accession>
<evidence type="ECO:0000256" key="1">
    <source>
        <dbReference type="ARBA" id="ARBA00001936"/>
    </source>
</evidence>
<evidence type="ECO:0000313" key="9">
    <source>
        <dbReference type="EMBL" id="MDN5213775.1"/>
    </source>
</evidence>
<reference evidence="9" key="1">
    <citation type="submission" date="2023-06" db="EMBL/GenBank/DDBJ databases">
        <title>Genomic of Agaribacillus aureum.</title>
        <authorList>
            <person name="Wang G."/>
        </authorList>
    </citation>
    <scope>NUCLEOTIDE SEQUENCE</scope>
    <source>
        <strain evidence="9">BMA12</strain>
    </source>
</reference>
<dbReference type="SUPFAM" id="SSF53659">
    <property type="entry name" value="Isocitrate/Isopropylmalate dehydrogenase-like"/>
    <property type="match status" value="1"/>
</dbReference>
<comment type="cofactor">
    <cofactor evidence="2">
        <name>Mg(2+)</name>
        <dbReference type="ChEBI" id="CHEBI:18420"/>
    </cofactor>
</comment>
<sequence length="355" mass="39015">MKNYKIAVVPGDGIGHEIVPAGLKVVEAVASNHNFKIDTEFYPWGAGYYKRHGEFMPEDGLATLQKFDAIYFGAVGLPEVDDTLPAKLYTFKVRKSFEQYVNYRPVRLLPGIESPLRYKQREDIDFVVIRENNEGEFVQNGEIVNPDTPEGYATDTSLFTRKGIENVANYAFQLAQKRRKKLTNVTKSNTLINSLLYWDTVIAEVAQNYSDVTYNKMYVDNAAASFVLKPETFDVILTTNMIGDILSDLGGAIMGSLGFGPSGNINPEKIYPSMFEPIHGSAPDIAGQNIANPIGAIWSAALMLEHLGEKDAAADIISGIEETTRKQTLTVDVGGKASTSDIADSIVDHLSTKVS</sequence>
<keyword evidence="5 9" id="KW-0560">Oxidoreductase</keyword>
<evidence type="ECO:0000256" key="6">
    <source>
        <dbReference type="ARBA" id="ARBA00023027"/>
    </source>
</evidence>
<dbReference type="Proteomes" id="UP001172083">
    <property type="component" value="Unassembled WGS sequence"/>
</dbReference>
<dbReference type="InterPro" id="IPR011829">
    <property type="entry name" value="TTC_DH"/>
</dbReference>
<dbReference type="InterPro" id="IPR024084">
    <property type="entry name" value="IsoPropMal-DH-like_dom"/>
</dbReference>
<dbReference type="PANTHER" id="PTHR43275:SF1">
    <property type="entry name" value="D-MALATE DEHYDROGENASE [DECARBOXYLATING]"/>
    <property type="match status" value="1"/>
</dbReference>